<dbReference type="GO" id="GO:0005576">
    <property type="term" value="C:extracellular region"/>
    <property type="evidence" value="ECO:0007669"/>
    <property type="project" value="UniProtKB-SubCell"/>
</dbReference>
<dbReference type="InterPro" id="IPR035986">
    <property type="entry name" value="PKD_dom_sf"/>
</dbReference>
<keyword evidence="2" id="KW-0964">Secreted</keyword>
<dbReference type="SUPFAM" id="SSF117074">
    <property type="entry name" value="Hypothetical protein PA1324"/>
    <property type="match status" value="1"/>
</dbReference>
<dbReference type="InterPro" id="IPR000601">
    <property type="entry name" value="PKD_dom"/>
</dbReference>
<dbReference type="SUPFAM" id="SSF49299">
    <property type="entry name" value="PKD domain"/>
    <property type="match status" value="1"/>
</dbReference>
<protein>
    <submittedName>
        <fullName evidence="5">Cell surface protein</fullName>
    </submittedName>
</protein>
<sequence>MQENWVAVNPETGSQWGNLTTSNLSNLNFTNNRLPGRISGIKWNDYNGNGIRDVNDNPLSGWVITLKYLNGTVVGSTTTGADGSYVFDNLAWEKYTLSETLKSGWKQTYPAGKTYTVEINATSLNVINRDFGNQLIPSCCNCPVKAYFTFKQVTSPARTLQFSDASTGYVTDWSWNFGDGKTSVVRNPLHTYSKAGTYTVKQYVQTIKCDGKTAWVSYTRKVTVK</sequence>
<dbReference type="Pfam" id="PF17210">
    <property type="entry name" value="SdrD_B"/>
    <property type="match status" value="1"/>
</dbReference>
<dbReference type="InterPro" id="IPR022409">
    <property type="entry name" value="PKD/Chitinase_dom"/>
</dbReference>
<feature type="domain" description="PKD" evidence="4">
    <location>
        <begin position="143"/>
        <end position="201"/>
    </location>
</feature>
<dbReference type="InterPro" id="IPR033764">
    <property type="entry name" value="Sdr_B"/>
</dbReference>
<accession>A0A0W8F4L1</accession>
<evidence type="ECO:0000313" key="5">
    <source>
        <dbReference type="EMBL" id="KUG15831.1"/>
    </source>
</evidence>
<dbReference type="InterPro" id="IPR013783">
    <property type="entry name" value="Ig-like_fold"/>
</dbReference>
<dbReference type="Gene3D" id="2.60.40.10">
    <property type="entry name" value="Immunoglobulins"/>
    <property type="match status" value="2"/>
</dbReference>
<gene>
    <name evidence="5" type="ORF">ASZ90_014513</name>
</gene>
<organism evidence="5">
    <name type="scientific">hydrocarbon metagenome</name>
    <dbReference type="NCBI Taxonomy" id="938273"/>
    <lineage>
        <taxon>unclassified sequences</taxon>
        <taxon>metagenomes</taxon>
        <taxon>ecological metagenomes</taxon>
    </lineage>
</organism>
<name>A0A0W8F4L1_9ZZZZ</name>
<evidence type="ECO:0000256" key="1">
    <source>
        <dbReference type="ARBA" id="ARBA00004613"/>
    </source>
</evidence>
<evidence type="ECO:0000259" key="4">
    <source>
        <dbReference type="PROSITE" id="PS50093"/>
    </source>
</evidence>
<dbReference type="AlphaFoldDB" id="A0A0W8F4L1"/>
<keyword evidence="3" id="KW-0732">Signal</keyword>
<evidence type="ECO:0000256" key="2">
    <source>
        <dbReference type="ARBA" id="ARBA00022525"/>
    </source>
</evidence>
<dbReference type="CDD" id="cd00146">
    <property type="entry name" value="PKD"/>
    <property type="match status" value="1"/>
</dbReference>
<comment type="subcellular location">
    <subcellularLocation>
        <location evidence="1">Secreted</location>
    </subcellularLocation>
</comment>
<dbReference type="SMART" id="SM00089">
    <property type="entry name" value="PKD"/>
    <property type="match status" value="1"/>
</dbReference>
<dbReference type="PROSITE" id="PS50093">
    <property type="entry name" value="PKD"/>
    <property type="match status" value="1"/>
</dbReference>
<dbReference type="EMBL" id="LNQE01001526">
    <property type="protein sequence ID" value="KUG15831.1"/>
    <property type="molecule type" value="Genomic_DNA"/>
</dbReference>
<evidence type="ECO:0000256" key="3">
    <source>
        <dbReference type="ARBA" id="ARBA00022729"/>
    </source>
</evidence>
<dbReference type="Pfam" id="PF18911">
    <property type="entry name" value="PKD_4"/>
    <property type="match status" value="1"/>
</dbReference>
<proteinExistence type="predicted"/>
<reference evidence="5" key="1">
    <citation type="journal article" date="2015" name="Proc. Natl. Acad. Sci. U.S.A.">
        <title>Networks of energetic and metabolic interactions define dynamics in microbial communities.</title>
        <authorList>
            <person name="Embree M."/>
            <person name="Liu J.K."/>
            <person name="Al-Bassam M.M."/>
            <person name="Zengler K."/>
        </authorList>
    </citation>
    <scope>NUCLEOTIDE SEQUENCE</scope>
</reference>
<comment type="caution">
    <text evidence="5">The sequence shown here is derived from an EMBL/GenBank/DDBJ whole genome shotgun (WGS) entry which is preliminary data.</text>
</comment>